<gene>
    <name evidence="2" type="ORF">PFNF135_05053</name>
</gene>
<dbReference type="Proteomes" id="UP000019114">
    <property type="component" value="Unassembled WGS sequence"/>
</dbReference>
<organism evidence="2 3">
    <name type="scientific">Plasmodium falciparum NF135/5.C10</name>
    <dbReference type="NCBI Taxonomy" id="1036726"/>
    <lineage>
        <taxon>Eukaryota</taxon>
        <taxon>Sar</taxon>
        <taxon>Alveolata</taxon>
        <taxon>Apicomplexa</taxon>
        <taxon>Aconoidasida</taxon>
        <taxon>Haemosporida</taxon>
        <taxon>Plasmodiidae</taxon>
        <taxon>Plasmodium</taxon>
        <taxon>Plasmodium (Laverania)</taxon>
    </lineage>
</organism>
<evidence type="ECO:0000313" key="2">
    <source>
        <dbReference type="EMBL" id="ETW40750.1"/>
    </source>
</evidence>
<name>W4IC87_PLAFA</name>
<dbReference type="AlphaFoldDB" id="W4IC87"/>
<keyword evidence="1" id="KW-0812">Transmembrane</keyword>
<keyword evidence="1" id="KW-0472">Membrane</keyword>
<reference evidence="2 3" key="2">
    <citation type="submission" date="2013-02" db="EMBL/GenBank/DDBJ databases">
        <title>The Genome Sequence of Plasmodium falciparum NF135/5.C10.</title>
        <authorList>
            <consortium name="The Broad Institute Genome Sequencing Platform"/>
            <consortium name="The Broad Institute Genome Sequencing Center for Infectious Disease"/>
            <person name="Neafsey D."/>
            <person name="Cheeseman I."/>
            <person name="Volkman S."/>
            <person name="Adams J."/>
            <person name="Walker B."/>
            <person name="Young S.K."/>
            <person name="Zeng Q."/>
            <person name="Gargeya S."/>
            <person name="Fitzgerald M."/>
            <person name="Haas B."/>
            <person name="Abouelleil A."/>
            <person name="Alvarado L."/>
            <person name="Arachchi H.M."/>
            <person name="Berlin A.M."/>
            <person name="Chapman S.B."/>
            <person name="Dewar J."/>
            <person name="Goldberg J."/>
            <person name="Griggs A."/>
            <person name="Gujja S."/>
            <person name="Hansen M."/>
            <person name="Howarth C."/>
            <person name="Imamovic A."/>
            <person name="Larimer J."/>
            <person name="McCowan C."/>
            <person name="Murphy C."/>
            <person name="Neiman D."/>
            <person name="Pearson M."/>
            <person name="Priest M."/>
            <person name="Roberts A."/>
            <person name="Saif S."/>
            <person name="Shea T."/>
            <person name="Sisk P."/>
            <person name="Sykes S."/>
            <person name="Wortman J."/>
            <person name="Nusbaum C."/>
            <person name="Birren B."/>
        </authorList>
    </citation>
    <scope>NUCLEOTIDE SEQUENCE [LARGE SCALE GENOMIC DNA]</scope>
    <source>
        <strain evidence="2 3">NF135/5.C10</strain>
    </source>
</reference>
<sequence length="95" mass="11887">MSNSFNLVRSTILIDKERKKQKYIVYIFHHDIYNNTHIMNILNIYSLKINKLLMYINFICCITYTYIIYPYTYCVHIYYNNRKKNYYYINIHLIY</sequence>
<dbReference type="EMBL" id="KI926065">
    <property type="protein sequence ID" value="ETW40750.1"/>
    <property type="molecule type" value="Genomic_DNA"/>
</dbReference>
<keyword evidence="1" id="KW-1133">Transmembrane helix</keyword>
<proteinExistence type="predicted"/>
<feature type="transmembrane region" description="Helical" evidence="1">
    <location>
        <begin position="52"/>
        <end position="74"/>
    </location>
</feature>
<evidence type="ECO:0000313" key="3">
    <source>
        <dbReference type="Proteomes" id="UP000019114"/>
    </source>
</evidence>
<protein>
    <submittedName>
        <fullName evidence="2">Uncharacterized protein</fullName>
    </submittedName>
</protein>
<accession>W4IC87</accession>
<reference evidence="2 3" key="1">
    <citation type="submission" date="2013-02" db="EMBL/GenBank/DDBJ databases">
        <title>The Genome Annotation of Plasmodium falciparum NF135/5.C10.</title>
        <authorList>
            <consortium name="The Broad Institute Genome Sequencing Platform"/>
            <consortium name="The Broad Institute Genome Sequencing Center for Infectious Disease"/>
            <person name="Neafsey D."/>
            <person name="Hoffman S."/>
            <person name="Volkman S."/>
            <person name="Rosenthal P."/>
            <person name="Walker B."/>
            <person name="Young S.K."/>
            <person name="Zeng Q."/>
            <person name="Gargeya S."/>
            <person name="Fitzgerald M."/>
            <person name="Haas B."/>
            <person name="Abouelleil A."/>
            <person name="Allen A.W."/>
            <person name="Alvarado L."/>
            <person name="Arachchi H.M."/>
            <person name="Berlin A.M."/>
            <person name="Chapman S.B."/>
            <person name="Gainer-Dewar J."/>
            <person name="Goldberg J."/>
            <person name="Griggs A."/>
            <person name="Gujja S."/>
            <person name="Hansen M."/>
            <person name="Howarth C."/>
            <person name="Imamovic A."/>
            <person name="Ireland A."/>
            <person name="Larimer J."/>
            <person name="McCowan C."/>
            <person name="Murphy C."/>
            <person name="Pearson M."/>
            <person name="Poon T.W."/>
            <person name="Priest M."/>
            <person name="Roberts A."/>
            <person name="Saif S."/>
            <person name="Shea T."/>
            <person name="Sisk P."/>
            <person name="Sykes S."/>
            <person name="Wortman J."/>
            <person name="Nusbaum C."/>
            <person name="Birren B."/>
        </authorList>
    </citation>
    <scope>NUCLEOTIDE SEQUENCE [LARGE SCALE GENOMIC DNA]</scope>
    <source>
        <strain evidence="2 3">NF135/5.C10</strain>
    </source>
</reference>
<evidence type="ECO:0000256" key="1">
    <source>
        <dbReference type="SAM" id="Phobius"/>
    </source>
</evidence>